<dbReference type="Proteomes" id="UP000558488">
    <property type="component" value="Unassembled WGS sequence"/>
</dbReference>
<sequence length="131" mass="14890">MDSENRSRADLALPNPQDSSSVPEIELSEAPFRDSTLPEKAAPPPRQTWLTFLKRELEFLGVTQILFAISGFLSIMSEKKNAAYLQAYEDDFCIAAFFSTIPEDRLYEELNIYSPIYSELEDRVETSPTDT</sequence>
<keyword evidence="3" id="KW-1185">Reference proteome</keyword>
<dbReference type="EMBL" id="JACAGB010000009">
    <property type="protein sequence ID" value="KAF6343200.1"/>
    <property type="molecule type" value="Genomic_DNA"/>
</dbReference>
<gene>
    <name evidence="2" type="ORF">mPipKuh1_011828</name>
</gene>
<proteinExistence type="predicted"/>
<evidence type="ECO:0000313" key="2">
    <source>
        <dbReference type="EMBL" id="KAF6343200.1"/>
    </source>
</evidence>
<protein>
    <submittedName>
        <fullName evidence="2">Membrane spanning 4-domains A2</fullName>
    </submittedName>
</protein>
<comment type="caution">
    <text evidence="2">The sequence shown here is derived from an EMBL/GenBank/DDBJ whole genome shotgun (WGS) entry which is preliminary data.</text>
</comment>
<reference evidence="2 3" key="1">
    <citation type="journal article" date="2020" name="Nature">
        <title>Six reference-quality genomes reveal evolution of bat adaptations.</title>
        <authorList>
            <person name="Jebb D."/>
            <person name="Huang Z."/>
            <person name="Pippel M."/>
            <person name="Hughes G.M."/>
            <person name="Lavrichenko K."/>
            <person name="Devanna P."/>
            <person name="Winkler S."/>
            <person name="Jermiin L.S."/>
            <person name="Skirmuntt E.C."/>
            <person name="Katzourakis A."/>
            <person name="Burkitt-Gray L."/>
            <person name="Ray D.A."/>
            <person name="Sullivan K.A.M."/>
            <person name="Roscito J.G."/>
            <person name="Kirilenko B.M."/>
            <person name="Davalos L.M."/>
            <person name="Corthals A.P."/>
            <person name="Power M.L."/>
            <person name="Jones G."/>
            <person name="Ransome R.D."/>
            <person name="Dechmann D.K.N."/>
            <person name="Locatelli A.G."/>
            <person name="Puechmaille S.J."/>
            <person name="Fedrigo O."/>
            <person name="Jarvis E.D."/>
            <person name="Hiller M."/>
            <person name="Vernes S.C."/>
            <person name="Myers E.W."/>
            <person name="Teeling E.C."/>
        </authorList>
    </citation>
    <scope>NUCLEOTIDE SEQUENCE [LARGE SCALE GENOMIC DNA]</scope>
    <source>
        <strain evidence="2">MPipKuh1</strain>
        <tissue evidence="2">Flight muscle</tissue>
    </source>
</reference>
<evidence type="ECO:0000256" key="1">
    <source>
        <dbReference type="SAM" id="MobiDB-lite"/>
    </source>
</evidence>
<organism evidence="2 3">
    <name type="scientific">Pipistrellus kuhlii</name>
    <name type="common">Kuhl's pipistrelle</name>
    <dbReference type="NCBI Taxonomy" id="59472"/>
    <lineage>
        <taxon>Eukaryota</taxon>
        <taxon>Metazoa</taxon>
        <taxon>Chordata</taxon>
        <taxon>Craniata</taxon>
        <taxon>Vertebrata</taxon>
        <taxon>Euteleostomi</taxon>
        <taxon>Mammalia</taxon>
        <taxon>Eutheria</taxon>
        <taxon>Laurasiatheria</taxon>
        <taxon>Chiroptera</taxon>
        <taxon>Yangochiroptera</taxon>
        <taxon>Vespertilionidae</taxon>
        <taxon>Pipistrellus</taxon>
    </lineage>
</organism>
<name>A0A7J7X1D0_PIPKU</name>
<accession>A0A7J7X1D0</accession>
<dbReference type="AlphaFoldDB" id="A0A7J7X1D0"/>
<feature type="region of interest" description="Disordered" evidence="1">
    <location>
        <begin position="1"/>
        <end position="44"/>
    </location>
</feature>
<evidence type="ECO:0000313" key="3">
    <source>
        <dbReference type="Proteomes" id="UP000558488"/>
    </source>
</evidence>